<dbReference type="SUPFAM" id="SSF54593">
    <property type="entry name" value="Glyoxalase/Bleomycin resistance protein/Dihydroxybiphenyl dioxygenase"/>
    <property type="match status" value="1"/>
</dbReference>
<dbReference type="CDD" id="cd06587">
    <property type="entry name" value="VOC"/>
    <property type="match status" value="1"/>
</dbReference>
<protein>
    <submittedName>
        <fullName evidence="2">Prolyl endopeptidase YycE</fullName>
    </submittedName>
</protein>
<dbReference type="Pfam" id="PF22659">
    <property type="entry name" value="YycE-like_C"/>
    <property type="match status" value="1"/>
</dbReference>
<dbReference type="InterPro" id="IPR029068">
    <property type="entry name" value="Glyas_Bleomycin-R_OHBP_Dase"/>
</dbReference>
<evidence type="ECO:0000313" key="2">
    <source>
        <dbReference type="EMBL" id="QJC98403.1"/>
    </source>
</evidence>
<dbReference type="EMBL" id="CP051464">
    <property type="protein sequence ID" value="QJC98403.1"/>
    <property type="molecule type" value="Genomic_DNA"/>
</dbReference>
<dbReference type="PROSITE" id="PS51819">
    <property type="entry name" value="VOC"/>
    <property type="match status" value="1"/>
</dbReference>
<dbReference type="Proteomes" id="UP000501048">
    <property type="component" value="Chromosome"/>
</dbReference>
<keyword evidence="3" id="KW-1185">Reference proteome</keyword>
<dbReference type="InterPro" id="IPR058997">
    <property type="entry name" value="YycE-like_C"/>
</dbReference>
<dbReference type="Pfam" id="PF22658">
    <property type="entry name" value="YycE-like_N"/>
    <property type="match status" value="1"/>
</dbReference>
<name>A0ABX6M2M8_BACMO</name>
<dbReference type="InterPro" id="IPR058998">
    <property type="entry name" value="YycE-like_N"/>
</dbReference>
<feature type="domain" description="VOC" evidence="1">
    <location>
        <begin position="9"/>
        <end position="133"/>
    </location>
</feature>
<reference evidence="2 3" key="1">
    <citation type="submission" date="2020-04" db="EMBL/GenBank/DDBJ databases">
        <title>Plant growth promoting and environmental Bacillus: genomic and epigenetic comparison.</title>
        <authorList>
            <person name="Reva O.N."/>
            <person name="Lutz S."/>
            <person name="Ahrens C.H."/>
        </authorList>
    </citation>
    <scope>NUCLEOTIDE SEQUENCE [LARGE SCALE GENOMIC DNA]</scope>
    <source>
        <strain evidence="2 3">UCMB5075</strain>
    </source>
</reference>
<evidence type="ECO:0000259" key="1">
    <source>
        <dbReference type="PROSITE" id="PS51819"/>
    </source>
</evidence>
<accession>A0ABX6M2M8</accession>
<sequence length="170" mass="19698">MRNRFSQFHAAQIRIARHTGRLDQIIRFYEEGLGLKRLGEFHQHNGYDGVMFGLPHTDYHLEFTQHEGESTAPVPHPDSLLVFYVPNEEEVKAITAKLKRMGYQEAEPENPYWSHGGVTIEDPDGWRIVFMNTKGISDKRFFPPLKGESFMSFSRKSFKKTLLISIKANE</sequence>
<proteinExistence type="predicted"/>
<evidence type="ECO:0000313" key="3">
    <source>
        <dbReference type="Proteomes" id="UP000501048"/>
    </source>
</evidence>
<dbReference type="InterPro" id="IPR037523">
    <property type="entry name" value="VOC_core"/>
</dbReference>
<organism evidence="2 3">
    <name type="scientific">Bacillus mojavensis</name>
    <dbReference type="NCBI Taxonomy" id="72360"/>
    <lineage>
        <taxon>Bacteria</taxon>
        <taxon>Bacillati</taxon>
        <taxon>Bacillota</taxon>
        <taxon>Bacilli</taxon>
        <taxon>Bacillales</taxon>
        <taxon>Bacillaceae</taxon>
        <taxon>Bacillus</taxon>
    </lineage>
</organism>
<gene>
    <name evidence="2" type="primary">yycE</name>
    <name evidence="2" type="ORF">HC660_39600</name>
</gene>
<dbReference type="Gene3D" id="3.10.180.10">
    <property type="entry name" value="2,3-Dihydroxybiphenyl 1,2-Dioxygenase, domain 1"/>
    <property type="match status" value="1"/>
</dbReference>